<feature type="chain" id="PRO_5012059823" description="Oxygen tolerance" evidence="2">
    <location>
        <begin position="23"/>
        <end position="299"/>
    </location>
</feature>
<evidence type="ECO:0000313" key="3">
    <source>
        <dbReference type="EMBL" id="SNS52870.1"/>
    </source>
</evidence>
<accession>A0A239F746</accession>
<evidence type="ECO:0008006" key="5">
    <source>
        <dbReference type="Google" id="ProtNLM"/>
    </source>
</evidence>
<name>A0A239F746_9BACT</name>
<sequence length="299" mass="35144">MAKIYKFLFFIALLFSFQLSHGQELKVEGYFMQDSAKIGEKVPYVLKAKYSKGMNVVFPDSTFDFSPFVLLEKQTFMSSTKEGITLDSAIYYVSNFSLDPVSNFSLPVFEVMKYDSLEYYPEEASLTLKLLIDPLPEQLLFKDNNIYQILPKSFNYPLLIAVIVCLIIIILVLFFFFGDAIKKQFQTWSEKRKYKRFITKWEKAEKTFASRPDMDGADELLGLWKTYMEHLKNRPFREWTTIEISEFLENKEIIKDFREIEMIIYAGKKGQDISQACRNLKGICAETYQQKITQKHERK</sequence>
<dbReference type="EMBL" id="FZOK01000011">
    <property type="protein sequence ID" value="SNS52870.1"/>
    <property type="molecule type" value="Genomic_DNA"/>
</dbReference>
<organism evidence="3 4">
    <name type="scientific">Belliella buryatensis</name>
    <dbReference type="NCBI Taxonomy" id="1500549"/>
    <lineage>
        <taxon>Bacteria</taxon>
        <taxon>Pseudomonadati</taxon>
        <taxon>Bacteroidota</taxon>
        <taxon>Cytophagia</taxon>
        <taxon>Cytophagales</taxon>
        <taxon>Cyclobacteriaceae</taxon>
        <taxon>Belliella</taxon>
    </lineage>
</organism>
<feature type="transmembrane region" description="Helical" evidence="1">
    <location>
        <begin position="154"/>
        <end position="177"/>
    </location>
</feature>
<keyword evidence="1" id="KW-0472">Membrane</keyword>
<evidence type="ECO:0000313" key="4">
    <source>
        <dbReference type="Proteomes" id="UP000198480"/>
    </source>
</evidence>
<evidence type="ECO:0000256" key="2">
    <source>
        <dbReference type="SAM" id="SignalP"/>
    </source>
</evidence>
<keyword evidence="4" id="KW-1185">Reference proteome</keyword>
<proteinExistence type="predicted"/>
<dbReference type="RefSeq" id="WP_245812727.1">
    <property type="nucleotide sequence ID" value="NZ_FZOK01000011.1"/>
</dbReference>
<feature type="signal peptide" evidence="2">
    <location>
        <begin position="1"/>
        <end position="22"/>
    </location>
</feature>
<keyword evidence="2" id="KW-0732">Signal</keyword>
<dbReference type="Proteomes" id="UP000198480">
    <property type="component" value="Unassembled WGS sequence"/>
</dbReference>
<keyword evidence="1" id="KW-1133">Transmembrane helix</keyword>
<reference evidence="4" key="1">
    <citation type="submission" date="2017-06" db="EMBL/GenBank/DDBJ databases">
        <authorList>
            <person name="Varghese N."/>
            <person name="Submissions S."/>
        </authorList>
    </citation>
    <scope>NUCLEOTIDE SEQUENCE [LARGE SCALE GENOMIC DNA]</scope>
    <source>
        <strain evidence="4">5C</strain>
    </source>
</reference>
<evidence type="ECO:0000256" key="1">
    <source>
        <dbReference type="SAM" id="Phobius"/>
    </source>
</evidence>
<gene>
    <name evidence="3" type="ORF">SAMN06295967_111158</name>
</gene>
<keyword evidence="1" id="KW-0812">Transmembrane</keyword>
<dbReference type="AlphaFoldDB" id="A0A239F746"/>
<protein>
    <recommendedName>
        <fullName evidence="5">Oxygen tolerance</fullName>
    </recommendedName>
</protein>